<sequence length="487" mass="54714">MEINPAVTFKHDRTVMYSKRPKVLIIGAGLGGLALAMLLNKTDIPYEIFERAAEVKPLGSAISLTASTSSLFKQMGLWDELHALSREMCVIQVMNEDLELQFTVATVDDPAKRYGSTIRIIPRPTLYDLLLRQVPKDRIHFGKKILSTQQGGNGVLVRCSDGTEYDGDILVGADGAYSAVRQNLYTQLKKDKKLPPADSEPLPFSTVCLVGQTRPLTIEEFPHLAREKSQFVRVLGTDKPYAWTTFTTQASTVTFSVIQFLDEESSKENDAFRQSEWGVEGADAMCKEVRDFPVVSGNEKNLTIGDLIDLTPKHLISKVMLEEKVFKTWYHCRTVLLGDACHKLNPSGGAGATNSFHDAIVLANYIYALPDHPIAQEIEDCFKAYYEERIPWVEAAFTTSQTFRNMVAKGFKARMTRSMMKYMPNWLQLVFEKRLLSYRPQVSFLPPDDTKAEMEAAPQPSLHVRRPKAAEKKKDIPVALEDVVEPI</sequence>
<dbReference type="PRINTS" id="PR00420">
    <property type="entry name" value="RNGMNOXGNASE"/>
</dbReference>
<keyword evidence="9" id="KW-1185">Reference proteome</keyword>
<feature type="domain" description="FAD-binding" evidence="7">
    <location>
        <begin position="22"/>
        <end position="396"/>
    </location>
</feature>
<organism evidence="8 9">
    <name type="scientific">Linnemannia gamsii</name>
    <dbReference type="NCBI Taxonomy" id="64522"/>
    <lineage>
        <taxon>Eukaryota</taxon>
        <taxon>Fungi</taxon>
        <taxon>Fungi incertae sedis</taxon>
        <taxon>Mucoromycota</taxon>
        <taxon>Mortierellomycotina</taxon>
        <taxon>Mortierellomycetes</taxon>
        <taxon>Mortierellales</taxon>
        <taxon>Mortierellaceae</taxon>
        <taxon>Linnemannia</taxon>
    </lineage>
</organism>
<dbReference type="Proteomes" id="UP001194696">
    <property type="component" value="Unassembled WGS sequence"/>
</dbReference>
<name>A0ABQ7JRX1_9FUNG</name>
<accession>A0ABQ7JRX1</accession>
<keyword evidence="4" id="KW-0560">Oxidoreductase</keyword>
<evidence type="ECO:0000256" key="5">
    <source>
        <dbReference type="SAM" id="MobiDB-lite"/>
    </source>
</evidence>
<dbReference type="PANTHER" id="PTHR47356">
    <property type="entry name" value="FAD-DEPENDENT MONOOXYGENASE ASQG-RELATED"/>
    <property type="match status" value="1"/>
</dbReference>
<evidence type="ECO:0000259" key="7">
    <source>
        <dbReference type="Pfam" id="PF01494"/>
    </source>
</evidence>
<keyword evidence="3" id="KW-0274">FAD</keyword>
<keyword evidence="2" id="KW-0285">Flavoprotein</keyword>
<evidence type="ECO:0000313" key="9">
    <source>
        <dbReference type="Proteomes" id="UP001194696"/>
    </source>
</evidence>
<dbReference type="InterPro" id="IPR002938">
    <property type="entry name" value="FAD-bd"/>
</dbReference>
<keyword evidence="6" id="KW-0472">Membrane</keyword>
<gene>
    <name evidence="8" type="ORF">BGZ96_011811</name>
</gene>
<evidence type="ECO:0000256" key="2">
    <source>
        <dbReference type="ARBA" id="ARBA00022630"/>
    </source>
</evidence>
<evidence type="ECO:0000256" key="6">
    <source>
        <dbReference type="SAM" id="Phobius"/>
    </source>
</evidence>
<evidence type="ECO:0000256" key="4">
    <source>
        <dbReference type="ARBA" id="ARBA00023002"/>
    </source>
</evidence>
<dbReference type="Gene3D" id="3.50.50.60">
    <property type="entry name" value="FAD/NAD(P)-binding domain"/>
    <property type="match status" value="1"/>
</dbReference>
<dbReference type="Pfam" id="PF01494">
    <property type="entry name" value="FAD_binding_3"/>
    <property type="match status" value="1"/>
</dbReference>
<evidence type="ECO:0000256" key="1">
    <source>
        <dbReference type="ARBA" id="ARBA00007992"/>
    </source>
</evidence>
<dbReference type="PANTHER" id="PTHR47356:SF2">
    <property type="entry name" value="FAD-BINDING DOMAIN-CONTAINING PROTEIN-RELATED"/>
    <property type="match status" value="1"/>
</dbReference>
<keyword evidence="6" id="KW-1133">Transmembrane helix</keyword>
<dbReference type="InterPro" id="IPR050562">
    <property type="entry name" value="FAD_mOase_fung"/>
</dbReference>
<keyword evidence="6" id="KW-0812">Transmembrane</keyword>
<evidence type="ECO:0000256" key="3">
    <source>
        <dbReference type="ARBA" id="ARBA00022827"/>
    </source>
</evidence>
<protein>
    <recommendedName>
        <fullName evidence="7">FAD-binding domain-containing protein</fullName>
    </recommendedName>
</protein>
<comment type="caution">
    <text evidence="8">The sequence shown here is derived from an EMBL/GenBank/DDBJ whole genome shotgun (WGS) entry which is preliminary data.</text>
</comment>
<feature type="region of interest" description="Disordered" evidence="5">
    <location>
        <begin position="449"/>
        <end position="470"/>
    </location>
</feature>
<dbReference type="SUPFAM" id="SSF51905">
    <property type="entry name" value="FAD/NAD(P)-binding domain"/>
    <property type="match status" value="1"/>
</dbReference>
<evidence type="ECO:0000313" key="8">
    <source>
        <dbReference type="EMBL" id="KAG0283818.1"/>
    </source>
</evidence>
<proteinExistence type="inferred from homology"/>
<dbReference type="EMBL" id="JAAAIM010000852">
    <property type="protein sequence ID" value="KAG0283818.1"/>
    <property type="molecule type" value="Genomic_DNA"/>
</dbReference>
<feature type="transmembrane region" description="Helical" evidence="6">
    <location>
        <begin position="21"/>
        <end position="39"/>
    </location>
</feature>
<dbReference type="InterPro" id="IPR036188">
    <property type="entry name" value="FAD/NAD-bd_sf"/>
</dbReference>
<reference evidence="8 9" key="1">
    <citation type="journal article" date="2020" name="Fungal Divers.">
        <title>Resolving the Mortierellaceae phylogeny through synthesis of multi-gene phylogenetics and phylogenomics.</title>
        <authorList>
            <person name="Vandepol N."/>
            <person name="Liber J."/>
            <person name="Desiro A."/>
            <person name="Na H."/>
            <person name="Kennedy M."/>
            <person name="Barry K."/>
            <person name="Grigoriev I.V."/>
            <person name="Miller A.N."/>
            <person name="O'Donnell K."/>
            <person name="Stajich J.E."/>
            <person name="Bonito G."/>
        </authorList>
    </citation>
    <scope>NUCLEOTIDE SEQUENCE [LARGE SCALE GENOMIC DNA]</scope>
    <source>
        <strain evidence="8 9">AD045</strain>
    </source>
</reference>
<comment type="similarity">
    <text evidence="1">Belongs to the paxM FAD-dependent monooxygenase family.</text>
</comment>